<protein>
    <submittedName>
        <fullName evidence="1">Uncharacterized protein</fullName>
    </submittedName>
</protein>
<organism evidence="1 2">
    <name type="scientific">Flagellimonas hadalis</name>
    <dbReference type="NCBI Taxonomy" id="2597517"/>
    <lineage>
        <taxon>Bacteria</taxon>
        <taxon>Pseudomonadati</taxon>
        <taxon>Bacteroidota</taxon>
        <taxon>Flavobacteriia</taxon>
        <taxon>Flavobacteriales</taxon>
        <taxon>Flavobacteriaceae</taxon>
        <taxon>Flagellimonas</taxon>
    </lineage>
</organism>
<dbReference type="OrthoDB" id="882993at2"/>
<accession>A0A5N5IN05</accession>
<comment type="caution">
    <text evidence="1">The sequence shown here is derived from an EMBL/GenBank/DDBJ whole genome shotgun (WGS) entry which is preliminary data.</text>
</comment>
<dbReference type="AlphaFoldDB" id="A0A5N5IN05"/>
<sequence length="145" mass="16526">MRKLAILLSLTSLIINQSCDSPDKEIDLQGNNLFELQYINAGMSGEIIEKKDLDFNEFIELSSNNHFVKRRVYPDSTSIAKGSYLLIQSEDAKYYEFEYEAESYLIQNCTSSLKEHISILNNMEIFNGGYLPCDGPGFGYRLANQ</sequence>
<evidence type="ECO:0000313" key="2">
    <source>
        <dbReference type="Proteomes" id="UP000319204"/>
    </source>
</evidence>
<reference evidence="1" key="1">
    <citation type="submission" date="2019-10" db="EMBL/GenBank/DDBJ databases">
        <title>Muricauda hadale sp. nov., a piezophilic bacterium isolated from hadopelagic water of the Mariana Trench.</title>
        <authorList>
            <person name="Wei Y."/>
        </authorList>
    </citation>
    <scope>NUCLEOTIDE SEQUENCE [LARGE SCALE GENOMIC DNA]</scope>
    <source>
        <strain evidence="1">MT-229</strain>
    </source>
</reference>
<evidence type="ECO:0000313" key="1">
    <source>
        <dbReference type="EMBL" id="KAB5486092.1"/>
    </source>
</evidence>
<dbReference type="Proteomes" id="UP000319204">
    <property type="component" value="Unassembled WGS sequence"/>
</dbReference>
<dbReference type="EMBL" id="VNIK02000010">
    <property type="protein sequence ID" value="KAB5486092.1"/>
    <property type="molecule type" value="Genomic_DNA"/>
</dbReference>
<dbReference type="RefSeq" id="WP_151891147.1">
    <property type="nucleotide sequence ID" value="NZ_VNIK02000010.1"/>
</dbReference>
<name>A0A5N5IN05_9FLAO</name>
<keyword evidence="2" id="KW-1185">Reference proteome</keyword>
<gene>
    <name evidence="1" type="ORF">FOT42_013950</name>
</gene>
<proteinExistence type="predicted"/>